<accession>A0AAU9K859</accession>
<evidence type="ECO:0000256" key="3">
    <source>
        <dbReference type="SAM" id="MobiDB-lite"/>
    </source>
</evidence>
<gene>
    <name evidence="6" type="ORF">BSTOLATCC_MIC61020</name>
</gene>
<dbReference type="SMART" id="SM00330">
    <property type="entry name" value="PIPKc"/>
    <property type="match status" value="1"/>
</dbReference>
<dbReference type="InterPro" id="IPR002048">
    <property type="entry name" value="EF_hand_dom"/>
</dbReference>
<dbReference type="PANTHER" id="PTHR23086">
    <property type="entry name" value="PHOSPHATIDYLINOSITOL-4-PHOSPHATE 5-KINASE"/>
    <property type="match status" value="1"/>
</dbReference>
<dbReference type="Pfam" id="PF13499">
    <property type="entry name" value="EF-hand_7"/>
    <property type="match status" value="1"/>
</dbReference>
<dbReference type="PROSITE" id="PS50222">
    <property type="entry name" value="EF_HAND_2"/>
    <property type="match status" value="1"/>
</dbReference>
<dbReference type="PANTHER" id="PTHR23086:SF8">
    <property type="entry name" value="PHOSPHATIDYLINOSITOL 5-PHOSPHATE 4-KINASE, ISOFORM A"/>
    <property type="match status" value="1"/>
</dbReference>
<dbReference type="Gene3D" id="1.10.238.10">
    <property type="entry name" value="EF-hand"/>
    <property type="match status" value="1"/>
</dbReference>
<dbReference type="PROSITE" id="PS51455">
    <property type="entry name" value="PIPK"/>
    <property type="match status" value="1"/>
</dbReference>
<dbReference type="SUPFAM" id="SSF56104">
    <property type="entry name" value="SAICAR synthase-like"/>
    <property type="match status" value="1"/>
</dbReference>
<comment type="caution">
    <text evidence="6">The sequence shown here is derived from an EMBL/GenBank/DDBJ whole genome shotgun (WGS) entry which is preliminary data.</text>
</comment>
<keyword evidence="1" id="KW-0418">Kinase</keyword>
<dbReference type="SUPFAM" id="SSF47473">
    <property type="entry name" value="EF-hand"/>
    <property type="match status" value="1"/>
</dbReference>
<protein>
    <recommendedName>
        <fullName evidence="8">Phosphatidylinositol-4-phosphate 5-kinase</fullName>
    </recommendedName>
</protein>
<keyword evidence="1" id="KW-0547">Nucleotide-binding</keyword>
<dbReference type="InterPro" id="IPR011992">
    <property type="entry name" value="EF-hand-dom_pair"/>
</dbReference>
<dbReference type="GO" id="GO:0005524">
    <property type="term" value="F:ATP binding"/>
    <property type="evidence" value="ECO:0007669"/>
    <property type="project" value="UniProtKB-UniRule"/>
</dbReference>
<dbReference type="InterPro" id="IPR027484">
    <property type="entry name" value="PInositol-4-P-5-kinase_N"/>
</dbReference>
<dbReference type="GO" id="GO:0005509">
    <property type="term" value="F:calcium ion binding"/>
    <property type="evidence" value="ECO:0007669"/>
    <property type="project" value="InterPro"/>
</dbReference>
<reference evidence="6" key="1">
    <citation type="submission" date="2021-09" db="EMBL/GenBank/DDBJ databases">
        <authorList>
            <consortium name="AG Swart"/>
            <person name="Singh M."/>
            <person name="Singh A."/>
            <person name="Seah K."/>
            <person name="Emmerich C."/>
        </authorList>
    </citation>
    <scope>NUCLEOTIDE SEQUENCE</scope>
    <source>
        <strain evidence="6">ATCC30299</strain>
    </source>
</reference>
<dbReference type="AlphaFoldDB" id="A0AAU9K859"/>
<name>A0AAU9K859_9CILI</name>
<organism evidence="6 7">
    <name type="scientific">Blepharisma stoltei</name>
    <dbReference type="NCBI Taxonomy" id="1481888"/>
    <lineage>
        <taxon>Eukaryota</taxon>
        <taxon>Sar</taxon>
        <taxon>Alveolata</taxon>
        <taxon>Ciliophora</taxon>
        <taxon>Postciliodesmatophora</taxon>
        <taxon>Heterotrichea</taxon>
        <taxon>Heterotrichida</taxon>
        <taxon>Blepharismidae</taxon>
        <taxon>Blepharisma</taxon>
    </lineage>
</organism>
<dbReference type="GO" id="GO:0005886">
    <property type="term" value="C:plasma membrane"/>
    <property type="evidence" value="ECO:0007669"/>
    <property type="project" value="TreeGrafter"/>
</dbReference>
<dbReference type="Gene3D" id="3.30.810.10">
    <property type="entry name" value="2-Layer Sandwich"/>
    <property type="match status" value="1"/>
</dbReference>
<evidence type="ECO:0000256" key="2">
    <source>
        <dbReference type="SAM" id="Coils"/>
    </source>
</evidence>
<feature type="region of interest" description="Disordered" evidence="3">
    <location>
        <begin position="338"/>
        <end position="357"/>
    </location>
</feature>
<dbReference type="Gene3D" id="3.30.800.10">
    <property type="entry name" value="Phosphatidylinositol Phosphate Kinase II Beta"/>
    <property type="match status" value="1"/>
</dbReference>
<keyword evidence="2" id="KW-0175">Coiled coil</keyword>
<dbReference type="Proteomes" id="UP001162131">
    <property type="component" value="Unassembled WGS sequence"/>
</dbReference>
<feature type="compositionally biased region" description="Basic and acidic residues" evidence="3">
    <location>
        <begin position="343"/>
        <end position="353"/>
    </location>
</feature>
<feature type="coiled-coil region" evidence="2">
    <location>
        <begin position="211"/>
        <end position="238"/>
    </location>
</feature>
<proteinExistence type="predicted"/>
<keyword evidence="1" id="KW-0808">Transferase</keyword>
<dbReference type="Pfam" id="PF01504">
    <property type="entry name" value="PIP5K"/>
    <property type="match status" value="2"/>
</dbReference>
<dbReference type="GO" id="GO:0046854">
    <property type="term" value="P:phosphatidylinositol phosphate biosynthetic process"/>
    <property type="evidence" value="ECO:0007669"/>
    <property type="project" value="TreeGrafter"/>
</dbReference>
<dbReference type="EMBL" id="CAJZBQ010000058">
    <property type="protein sequence ID" value="CAG9334402.1"/>
    <property type="molecule type" value="Genomic_DNA"/>
</dbReference>
<dbReference type="GO" id="GO:0016308">
    <property type="term" value="F:1-phosphatidylinositol-4-phosphate 5-kinase activity"/>
    <property type="evidence" value="ECO:0007669"/>
    <property type="project" value="TreeGrafter"/>
</dbReference>
<dbReference type="InterPro" id="IPR027483">
    <property type="entry name" value="PInositol-4-P-4/5-kinase_C_sf"/>
</dbReference>
<keyword evidence="7" id="KW-1185">Reference proteome</keyword>
<evidence type="ECO:0000259" key="5">
    <source>
        <dbReference type="PROSITE" id="PS51455"/>
    </source>
</evidence>
<keyword evidence="1" id="KW-0067">ATP-binding</keyword>
<dbReference type="InterPro" id="IPR002498">
    <property type="entry name" value="PInositol-4-P-4/5-kinase_core"/>
</dbReference>
<dbReference type="CDD" id="cd00139">
    <property type="entry name" value="PIPKc"/>
    <property type="match status" value="1"/>
</dbReference>
<evidence type="ECO:0000259" key="4">
    <source>
        <dbReference type="PROSITE" id="PS50222"/>
    </source>
</evidence>
<dbReference type="InterPro" id="IPR023610">
    <property type="entry name" value="PInositol-4/5-P-5/4-kinase"/>
</dbReference>
<sequence length="717" mass="82566">MLICGGCGSKKKTLLRKDLDLKVLYQKYRFTKPELVTYKQRFDRMARGNGFTLDDFRENMGLLGMKSTRLIADRIFDVMNKSRSGKVVIEEYLSYMDILMHGTPQEKAQQSFKLIKNSKEGNITYNDFASWLINVWKMYNTLTGSEVSATQEDIRYYFDQLDTKHDDMIDLEEYTSSMSNNENLFEWFDFVNKKITDKINPPNIEQKKPEVVGYKETLEDLENEIRECLEIIDGGEAKTPIKRFRAISHSSIKLSFRKESANDWFNAAKTEIFEKEDDVIDSSSEATPINASKSNKWPKIKLTESALENNNSHNNQNKIGEVKEKLIHILAKINDYKQNSPDEANRNSVHEPAIRQAPSKRRETVIHWGDEDWNLILNMMLGIQKAVKSIAANIDATVDATQQEFLEKAKYNLLPANNQGVKQKTYKLRDYAPSIFERIRRFFGISAYDYVKSLGVEKIMNSLMVNEFSSLEGQCSSGKSGSFFYFSDDGKYILKTLKREEYLFLKKILPDYYLHVMENPHTLVARFFGFHKLIASKGKMLYFTVLGNVFQSGHELTEVYDLKGSTYGRFTNKGESSSVARKDLDFVQEGKKIILGGERKKLLMQQIERDCELLQSLKIIDYSLLLGIHEVKERGIHQKAASDEFVRFAERDEGGMVSSDGKYIYFMGIIDILTYYGSKKKIEHAIKTTVHGKAAISCAPPNFYAQRFISFLDTLIE</sequence>
<evidence type="ECO:0000313" key="7">
    <source>
        <dbReference type="Proteomes" id="UP001162131"/>
    </source>
</evidence>
<evidence type="ECO:0000313" key="6">
    <source>
        <dbReference type="EMBL" id="CAG9334402.1"/>
    </source>
</evidence>
<feature type="domain" description="PIPK" evidence="5">
    <location>
        <begin position="369"/>
        <end position="716"/>
    </location>
</feature>
<evidence type="ECO:0008006" key="8">
    <source>
        <dbReference type="Google" id="ProtNLM"/>
    </source>
</evidence>
<feature type="domain" description="EF-hand" evidence="4">
    <location>
        <begin position="149"/>
        <end position="184"/>
    </location>
</feature>
<evidence type="ECO:0000256" key="1">
    <source>
        <dbReference type="PROSITE-ProRule" id="PRU00781"/>
    </source>
</evidence>